<dbReference type="GO" id="GO:0003755">
    <property type="term" value="F:peptidyl-prolyl cis-trans isomerase activity"/>
    <property type="evidence" value="ECO:0007669"/>
    <property type="project" value="UniProtKB-UniRule"/>
</dbReference>
<accession>A0A9J6FG34</accession>
<dbReference type="OrthoDB" id="193499at2759"/>
<feature type="domain" description="PPIase cyclophilin-type" evidence="4">
    <location>
        <begin position="7"/>
        <end position="143"/>
    </location>
</feature>
<comment type="catalytic activity">
    <reaction evidence="3">
        <text>[protein]-peptidylproline (omega=180) = [protein]-peptidylproline (omega=0)</text>
        <dbReference type="Rhea" id="RHEA:16237"/>
        <dbReference type="Rhea" id="RHEA-COMP:10747"/>
        <dbReference type="Rhea" id="RHEA-COMP:10748"/>
        <dbReference type="ChEBI" id="CHEBI:83833"/>
        <dbReference type="ChEBI" id="CHEBI:83834"/>
        <dbReference type="EC" id="5.2.1.8"/>
    </reaction>
</comment>
<comment type="function">
    <text evidence="3">PPIases accelerate the folding of proteins. It catalyzes the cis-trans isomerization of proline imidic peptide bonds in oligopeptides.</text>
</comment>
<dbReference type="Pfam" id="PF00160">
    <property type="entry name" value="Pro_isomerase"/>
    <property type="match status" value="1"/>
</dbReference>
<dbReference type="GO" id="GO:0006457">
    <property type="term" value="P:protein folding"/>
    <property type="evidence" value="ECO:0007669"/>
    <property type="project" value="TreeGrafter"/>
</dbReference>
<dbReference type="EMBL" id="JABSTR010000001">
    <property type="protein sequence ID" value="KAH9362058.1"/>
    <property type="molecule type" value="Genomic_DNA"/>
</dbReference>
<dbReference type="InterPro" id="IPR029000">
    <property type="entry name" value="Cyclophilin-like_dom_sf"/>
</dbReference>
<sequence>MCNPTFSIDVEDGGEPLGRIVMDLRADVASRTAENSRALCTREKGFGHEGSAFRRAIPNSLRQGHNGTGGKSTYCGNKFEDENFQLKRTAPRILSIAHASANTNGWQFFLTTAKASWRDGKYAAFASVAEGTDVIKKVENFIP</sequence>
<evidence type="ECO:0000256" key="1">
    <source>
        <dbReference type="ARBA" id="ARBA00023110"/>
    </source>
</evidence>
<dbReference type="GO" id="GO:0016018">
    <property type="term" value="F:cyclosporin A binding"/>
    <property type="evidence" value="ECO:0007669"/>
    <property type="project" value="TreeGrafter"/>
</dbReference>
<dbReference type="PRINTS" id="PR00153">
    <property type="entry name" value="CSAPPISMRASE"/>
</dbReference>
<organism evidence="5 6">
    <name type="scientific">Haemaphysalis longicornis</name>
    <name type="common">Bush tick</name>
    <dbReference type="NCBI Taxonomy" id="44386"/>
    <lineage>
        <taxon>Eukaryota</taxon>
        <taxon>Metazoa</taxon>
        <taxon>Ecdysozoa</taxon>
        <taxon>Arthropoda</taxon>
        <taxon>Chelicerata</taxon>
        <taxon>Arachnida</taxon>
        <taxon>Acari</taxon>
        <taxon>Parasitiformes</taxon>
        <taxon>Ixodida</taxon>
        <taxon>Ixodoidea</taxon>
        <taxon>Ixodidae</taxon>
        <taxon>Haemaphysalinae</taxon>
        <taxon>Haemaphysalis</taxon>
    </lineage>
</organism>
<comment type="caution">
    <text evidence="5">The sequence shown here is derived from an EMBL/GenBank/DDBJ whole genome shotgun (WGS) entry which is preliminary data.</text>
</comment>
<dbReference type="Proteomes" id="UP000821853">
    <property type="component" value="Chromosome 1"/>
</dbReference>
<reference evidence="5 6" key="1">
    <citation type="journal article" date="2020" name="Cell">
        <title>Large-Scale Comparative Analyses of Tick Genomes Elucidate Their Genetic Diversity and Vector Capacities.</title>
        <authorList>
            <consortium name="Tick Genome and Microbiome Consortium (TIGMIC)"/>
            <person name="Jia N."/>
            <person name="Wang J."/>
            <person name="Shi W."/>
            <person name="Du L."/>
            <person name="Sun Y."/>
            <person name="Zhan W."/>
            <person name="Jiang J.F."/>
            <person name="Wang Q."/>
            <person name="Zhang B."/>
            <person name="Ji P."/>
            <person name="Bell-Sakyi L."/>
            <person name="Cui X.M."/>
            <person name="Yuan T.T."/>
            <person name="Jiang B.G."/>
            <person name="Yang W.F."/>
            <person name="Lam T.T."/>
            <person name="Chang Q.C."/>
            <person name="Ding S.J."/>
            <person name="Wang X.J."/>
            <person name="Zhu J.G."/>
            <person name="Ruan X.D."/>
            <person name="Zhao L."/>
            <person name="Wei J.T."/>
            <person name="Ye R.Z."/>
            <person name="Que T.C."/>
            <person name="Du C.H."/>
            <person name="Zhou Y.H."/>
            <person name="Cheng J.X."/>
            <person name="Dai P.F."/>
            <person name="Guo W.B."/>
            <person name="Han X.H."/>
            <person name="Huang E.J."/>
            <person name="Li L.F."/>
            <person name="Wei W."/>
            <person name="Gao Y.C."/>
            <person name="Liu J.Z."/>
            <person name="Shao H.Z."/>
            <person name="Wang X."/>
            <person name="Wang C.C."/>
            <person name="Yang T.C."/>
            <person name="Huo Q.B."/>
            <person name="Li W."/>
            <person name="Chen H.Y."/>
            <person name="Chen S.E."/>
            <person name="Zhou L.G."/>
            <person name="Ni X.B."/>
            <person name="Tian J.H."/>
            <person name="Sheng Y."/>
            <person name="Liu T."/>
            <person name="Pan Y.S."/>
            <person name="Xia L.Y."/>
            <person name="Li J."/>
            <person name="Zhao F."/>
            <person name="Cao W.C."/>
        </authorList>
    </citation>
    <scope>NUCLEOTIDE SEQUENCE [LARGE SCALE GENOMIC DNA]</scope>
    <source>
        <strain evidence="5">HaeL-2018</strain>
    </source>
</reference>
<gene>
    <name evidence="5" type="ORF">HPB48_014997</name>
</gene>
<evidence type="ECO:0000259" key="4">
    <source>
        <dbReference type="PROSITE" id="PS50072"/>
    </source>
</evidence>
<dbReference type="InterPro" id="IPR002130">
    <property type="entry name" value="Cyclophilin-type_PPIase_dom"/>
</dbReference>
<evidence type="ECO:0000313" key="6">
    <source>
        <dbReference type="Proteomes" id="UP000821853"/>
    </source>
</evidence>
<dbReference type="PANTHER" id="PTHR11071">
    <property type="entry name" value="PEPTIDYL-PROLYL CIS-TRANS ISOMERASE"/>
    <property type="match status" value="1"/>
</dbReference>
<name>A0A9J6FG34_HAELO</name>
<protein>
    <recommendedName>
        <fullName evidence="3">Peptidyl-prolyl cis-trans isomerase</fullName>
        <shortName evidence="3">PPIase</shortName>
        <ecNumber evidence="3">5.2.1.8</ecNumber>
    </recommendedName>
</protein>
<dbReference type="AlphaFoldDB" id="A0A9J6FG34"/>
<dbReference type="PIRSF" id="PIRSF001467">
    <property type="entry name" value="Peptidylpro_ismrse"/>
    <property type="match status" value="1"/>
</dbReference>
<dbReference type="PROSITE" id="PS50072">
    <property type="entry name" value="CSA_PPIASE_2"/>
    <property type="match status" value="1"/>
</dbReference>
<dbReference type="InterPro" id="IPR024936">
    <property type="entry name" value="Cyclophilin-type_PPIase"/>
</dbReference>
<dbReference type="SUPFAM" id="SSF50891">
    <property type="entry name" value="Cyclophilin-like"/>
    <property type="match status" value="1"/>
</dbReference>
<keyword evidence="1 3" id="KW-0697">Rotamase</keyword>
<evidence type="ECO:0000313" key="5">
    <source>
        <dbReference type="EMBL" id="KAH9362058.1"/>
    </source>
</evidence>
<dbReference type="Gene3D" id="2.40.100.10">
    <property type="entry name" value="Cyclophilin-like"/>
    <property type="match status" value="1"/>
</dbReference>
<dbReference type="VEuPathDB" id="VectorBase:HLOH_059361"/>
<proteinExistence type="inferred from homology"/>
<comment type="similarity">
    <text evidence="3">Belongs to the cyclophilin-type PPIase family.</text>
</comment>
<evidence type="ECO:0000256" key="3">
    <source>
        <dbReference type="RuleBase" id="RU363019"/>
    </source>
</evidence>
<dbReference type="EC" id="5.2.1.8" evidence="3"/>
<keyword evidence="2 3" id="KW-0413">Isomerase</keyword>
<keyword evidence="6" id="KW-1185">Reference proteome</keyword>
<dbReference type="PANTHER" id="PTHR11071:SF561">
    <property type="entry name" value="PEPTIDYL-PROLYL CIS-TRANS ISOMERASE D-RELATED"/>
    <property type="match status" value="1"/>
</dbReference>
<evidence type="ECO:0000256" key="2">
    <source>
        <dbReference type="ARBA" id="ARBA00023235"/>
    </source>
</evidence>
<dbReference type="GO" id="GO:0005737">
    <property type="term" value="C:cytoplasm"/>
    <property type="evidence" value="ECO:0007669"/>
    <property type="project" value="TreeGrafter"/>
</dbReference>